<dbReference type="Gene3D" id="3.50.50.60">
    <property type="entry name" value="FAD/NAD(P)-binding domain"/>
    <property type="match status" value="1"/>
</dbReference>
<dbReference type="eggNOG" id="COG0665">
    <property type="taxonomic scope" value="Bacteria"/>
</dbReference>
<accession>C7RPJ1</accession>
<evidence type="ECO:0000259" key="2">
    <source>
        <dbReference type="Pfam" id="PF01266"/>
    </source>
</evidence>
<dbReference type="HOGENOM" id="CLU_007884_4_2_4"/>
<proteinExistence type="predicted"/>
<sequence length="383" mass="41091">MSMRSRQPVEQADFLVVGAGIAGVSVAWHLSPHGRVIVLEREAQPGYHSTGRSVAVFAESYGSAQVRLLTVASRAFFDAPPLDFAEHPLLTSRGLLFVAGQGQDDLLEKEWQVLGAANDRIRRLSAAQACRMVPVLRPGKVIGAVYDPTAADIDVNALHQGYLRGLRRQGGRIFGDAEVTALTHADGFWRVSAGGRDYAAPCVLNAAGAWADTIARLAGVVALGLQPRRRSVFVFPPPENLGTRHWPMTIGIAEDWYFKPEAGMLLGSSANADPVEPHDVQAEELDIATGIHRLEEMTTLSIRRPTHTWAGLRSFVADGDLVGGVDPRARGFFWVAAQGGYGIQTAPAMGESCAALVRGLPIPPHLAAFGLTADMLAPARLCR</sequence>
<evidence type="ECO:0000313" key="3">
    <source>
        <dbReference type="EMBL" id="ACV34234.1"/>
    </source>
</evidence>
<dbReference type="GO" id="GO:0016491">
    <property type="term" value="F:oxidoreductase activity"/>
    <property type="evidence" value="ECO:0007669"/>
    <property type="project" value="UniProtKB-KW"/>
</dbReference>
<dbReference type="PANTHER" id="PTHR13847:SF287">
    <property type="entry name" value="FAD-DEPENDENT OXIDOREDUCTASE DOMAIN-CONTAINING PROTEIN 1"/>
    <property type="match status" value="1"/>
</dbReference>
<keyword evidence="1" id="KW-0560">Oxidoreductase</keyword>
<name>C7RPJ1_ACCRE</name>
<dbReference type="PANTHER" id="PTHR13847">
    <property type="entry name" value="SARCOSINE DEHYDROGENASE-RELATED"/>
    <property type="match status" value="1"/>
</dbReference>
<dbReference type="AlphaFoldDB" id="C7RPJ1"/>
<reference evidence="3" key="2">
    <citation type="submission" date="2009-09" db="EMBL/GenBank/DDBJ databases">
        <title>Complete sequence of chromosome of Candidatus Accumulibacter phosphatis clade IIA str. UW-1.</title>
        <authorList>
            <consortium name="US DOE Joint Genome Institute"/>
            <person name="Martin H.G."/>
            <person name="Ivanova N."/>
            <person name="Kunin V."/>
            <person name="Warnecke F."/>
            <person name="Barry K."/>
            <person name="He S."/>
            <person name="Salamov A."/>
            <person name="Szeto E."/>
            <person name="Dalin E."/>
            <person name="Pangilinan J.L."/>
            <person name="Lapidus A."/>
            <person name="Lowry S."/>
            <person name="Kyrpides N.C."/>
            <person name="McMahon K.D."/>
            <person name="Hugenholtz P."/>
        </authorList>
    </citation>
    <scope>NUCLEOTIDE SEQUENCE [LARGE SCALE GENOMIC DNA]</scope>
    <source>
        <strain evidence="3">UW-1</strain>
    </source>
</reference>
<evidence type="ECO:0000256" key="1">
    <source>
        <dbReference type="ARBA" id="ARBA00023002"/>
    </source>
</evidence>
<dbReference type="InterPro" id="IPR036188">
    <property type="entry name" value="FAD/NAD-bd_sf"/>
</dbReference>
<organism evidence="3">
    <name type="scientific">Accumulibacter regalis</name>
    <dbReference type="NCBI Taxonomy" id="522306"/>
    <lineage>
        <taxon>Bacteria</taxon>
        <taxon>Pseudomonadati</taxon>
        <taxon>Pseudomonadota</taxon>
        <taxon>Betaproteobacteria</taxon>
        <taxon>Candidatus Accumulibacter</taxon>
    </lineage>
</organism>
<dbReference type="OrthoDB" id="9806257at2"/>
<dbReference type="KEGG" id="app:CAP2UW1_0897"/>
<gene>
    <name evidence="3" type="ordered locus">CAP2UW1_0897</name>
</gene>
<dbReference type="SUPFAM" id="SSF51905">
    <property type="entry name" value="FAD/NAD(P)-binding domain"/>
    <property type="match status" value="1"/>
</dbReference>
<dbReference type="Gene3D" id="3.30.9.10">
    <property type="entry name" value="D-Amino Acid Oxidase, subunit A, domain 2"/>
    <property type="match status" value="1"/>
</dbReference>
<dbReference type="Pfam" id="PF01266">
    <property type="entry name" value="DAO"/>
    <property type="match status" value="1"/>
</dbReference>
<dbReference type="EMBL" id="CP001715">
    <property type="protein sequence ID" value="ACV34234.1"/>
    <property type="molecule type" value="Genomic_DNA"/>
</dbReference>
<reference evidence="3" key="1">
    <citation type="submission" date="2009-08" db="EMBL/GenBank/DDBJ databases">
        <authorList>
            <consortium name="US DOE Joint Genome Institute"/>
            <person name="Lucas S."/>
            <person name="Copeland A."/>
            <person name="Lapidus A."/>
            <person name="Glavina del Rio T."/>
            <person name="Dalin E."/>
            <person name="Tice H."/>
            <person name="Bruce D."/>
            <person name="Barry K."/>
            <person name="Pitluck S."/>
            <person name="Lowry S."/>
            <person name="Larimer F."/>
            <person name="Land M."/>
            <person name="Hauser L."/>
            <person name="Kyrpides N."/>
            <person name="Ivanova N."/>
            <person name="McMahon K.D."/>
            <person name="Hugenholtz P."/>
        </authorList>
    </citation>
    <scope>NUCLEOTIDE SEQUENCE</scope>
    <source>
        <strain evidence="3">UW-1</strain>
    </source>
</reference>
<dbReference type="GO" id="GO:0005737">
    <property type="term" value="C:cytoplasm"/>
    <property type="evidence" value="ECO:0007669"/>
    <property type="project" value="TreeGrafter"/>
</dbReference>
<dbReference type="InterPro" id="IPR006076">
    <property type="entry name" value="FAD-dep_OxRdtase"/>
</dbReference>
<protein>
    <submittedName>
        <fullName evidence="3">FAD dependent oxidoreductase</fullName>
    </submittedName>
</protein>
<dbReference type="STRING" id="522306.CAP2UW1_0897"/>
<feature type="domain" description="FAD dependent oxidoreductase" evidence="2">
    <location>
        <begin position="13"/>
        <end position="355"/>
    </location>
</feature>